<protein>
    <recommendedName>
        <fullName evidence="5">Golgin-84</fullName>
    </recommendedName>
</protein>
<keyword evidence="2" id="KW-0472">Membrane</keyword>
<reference evidence="3" key="1">
    <citation type="submission" date="2022-11" db="EMBL/GenBank/DDBJ databases">
        <authorList>
            <person name="Kikuchi T."/>
        </authorList>
    </citation>
    <scope>NUCLEOTIDE SEQUENCE</scope>
    <source>
        <strain evidence="3">PS1010</strain>
    </source>
</reference>
<evidence type="ECO:0000256" key="2">
    <source>
        <dbReference type="SAM" id="Phobius"/>
    </source>
</evidence>
<feature type="coiled-coil region" evidence="1">
    <location>
        <begin position="144"/>
        <end position="213"/>
    </location>
</feature>
<evidence type="ECO:0000256" key="1">
    <source>
        <dbReference type="SAM" id="Coils"/>
    </source>
</evidence>
<feature type="coiled-coil region" evidence="1">
    <location>
        <begin position="41"/>
        <end position="115"/>
    </location>
</feature>
<name>A0A9P1IQH6_9PELO</name>
<keyword evidence="4" id="KW-1185">Reference proteome</keyword>
<evidence type="ECO:0000313" key="3">
    <source>
        <dbReference type="EMBL" id="CAI5449179.1"/>
    </source>
</evidence>
<dbReference type="AlphaFoldDB" id="A0A9P1IQH6"/>
<evidence type="ECO:0000313" key="4">
    <source>
        <dbReference type="Proteomes" id="UP001152747"/>
    </source>
</evidence>
<evidence type="ECO:0008006" key="5">
    <source>
        <dbReference type="Google" id="ProtNLM"/>
    </source>
</evidence>
<gene>
    <name evidence="3" type="ORF">CAMP_LOCUS11816</name>
</gene>
<accession>A0A9P1IQH6</accession>
<keyword evidence="2" id="KW-0812">Transmembrane</keyword>
<proteinExistence type="predicted"/>
<organism evidence="3 4">
    <name type="scientific">Caenorhabditis angaria</name>
    <dbReference type="NCBI Taxonomy" id="860376"/>
    <lineage>
        <taxon>Eukaryota</taxon>
        <taxon>Metazoa</taxon>
        <taxon>Ecdysozoa</taxon>
        <taxon>Nematoda</taxon>
        <taxon>Chromadorea</taxon>
        <taxon>Rhabditida</taxon>
        <taxon>Rhabditina</taxon>
        <taxon>Rhabditomorpha</taxon>
        <taxon>Rhabditoidea</taxon>
        <taxon>Rhabditidae</taxon>
        <taxon>Peloderinae</taxon>
        <taxon>Caenorhabditis</taxon>
    </lineage>
</organism>
<sequence>MVSSKNNEIAAITKSLADEKQKCSELQAHILAIDTLKAEKVQTLQNDLKSLSKKFSLAETEALNLKEDLEIIKRTTAENTSAKNSELEAQLAKLAESKDKEISDFESKIADLTKKLEELPYERERANKLESRIEVIQQSFGHRQRRSEEELSATKQKLEDALKSLIEAKKDNIKIAEFKKRIDNLTSTSIEEKNKILADLEKVKNDLASSEESREADAELVTKLQANLVEDRICFEEEKNHLASALESTQQKLTAADEAKAADAQMIAQLENTVKALELALKTEKQDFLAENVEEVVERVDVPALAATNSGNVVNEEDLDFSSLLSSAHSYHRQLSHRLELLRQNQSIAFYPYIRYLFALYILLLHIWLLW</sequence>
<feature type="transmembrane region" description="Helical" evidence="2">
    <location>
        <begin position="353"/>
        <end position="370"/>
    </location>
</feature>
<keyword evidence="1" id="KW-0175">Coiled coil</keyword>
<keyword evidence="2" id="KW-1133">Transmembrane helix</keyword>
<comment type="caution">
    <text evidence="3">The sequence shown here is derived from an EMBL/GenBank/DDBJ whole genome shotgun (WGS) entry which is preliminary data.</text>
</comment>
<dbReference type="EMBL" id="CANHGI010000004">
    <property type="protein sequence ID" value="CAI5449179.1"/>
    <property type="molecule type" value="Genomic_DNA"/>
</dbReference>
<dbReference type="Proteomes" id="UP001152747">
    <property type="component" value="Unassembled WGS sequence"/>
</dbReference>